<name>A0A2S2QGN3_9HEMI</name>
<proteinExistence type="predicted"/>
<dbReference type="EMBL" id="GGMS01007716">
    <property type="protein sequence ID" value="MBY76919.1"/>
    <property type="molecule type" value="Transcribed_RNA"/>
</dbReference>
<protein>
    <submittedName>
        <fullName evidence="1">Uncharacterized protein</fullName>
    </submittedName>
</protein>
<evidence type="ECO:0000313" key="1">
    <source>
        <dbReference type="EMBL" id="MBY76919.1"/>
    </source>
</evidence>
<dbReference type="AlphaFoldDB" id="A0A2S2QGN3"/>
<reference evidence="1" key="1">
    <citation type="submission" date="2018-04" db="EMBL/GenBank/DDBJ databases">
        <title>Transcriptome assembly of Sipha flava.</title>
        <authorList>
            <person name="Scully E.D."/>
            <person name="Geib S.M."/>
            <person name="Palmer N.A."/>
            <person name="Koch K."/>
            <person name="Bradshaw J."/>
            <person name="Heng-Moss T."/>
            <person name="Sarath G."/>
        </authorList>
    </citation>
    <scope>NUCLEOTIDE SEQUENCE</scope>
</reference>
<gene>
    <name evidence="1" type="ORF">g.51151</name>
</gene>
<sequence length="157" mass="18921">MCEFKNILTAHIFLEIFKYVRPTSDYLLTKQLDFISVWRMVENTTKDNKQIAFKNIIEAKQFAVDMNDNLSNLEIPKNVFIEDKFQESRRVKKKRKQFDENTKNESFTQPIVKFRVQTFQQIIDQLNMSFKERFSANKELIAVAQFLFFIKLHVYFQ</sequence>
<organism evidence="1">
    <name type="scientific">Sipha flava</name>
    <name type="common">yellow sugarcane aphid</name>
    <dbReference type="NCBI Taxonomy" id="143950"/>
    <lineage>
        <taxon>Eukaryota</taxon>
        <taxon>Metazoa</taxon>
        <taxon>Ecdysozoa</taxon>
        <taxon>Arthropoda</taxon>
        <taxon>Hexapoda</taxon>
        <taxon>Insecta</taxon>
        <taxon>Pterygota</taxon>
        <taxon>Neoptera</taxon>
        <taxon>Paraneoptera</taxon>
        <taxon>Hemiptera</taxon>
        <taxon>Sternorrhyncha</taxon>
        <taxon>Aphidomorpha</taxon>
        <taxon>Aphidoidea</taxon>
        <taxon>Aphididae</taxon>
        <taxon>Sipha</taxon>
    </lineage>
</organism>
<accession>A0A2S2QGN3</accession>
<dbReference type="OrthoDB" id="6605989at2759"/>